<evidence type="ECO:0000259" key="8">
    <source>
        <dbReference type="PROSITE" id="PS51294"/>
    </source>
</evidence>
<feature type="domain" description="HTH myb-type" evidence="8">
    <location>
        <begin position="293"/>
        <end position="345"/>
    </location>
</feature>
<keyword evidence="3" id="KW-0805">Transcription regulation</keyword>
<feature type="domain" description="Myb-like" evidence="7">
    <location>
        <begin position="346"/>
        <end position="396"/>
    </location>
</feature>
<keyword evidence="4" id="KW-0238">DNA-binding</keyword>
<evidence type="ECO:0000256" key="2">
    <source>
        <dbReference type="ARBA" id="ARBA00022737"/>
    </source>
</evidence>
<keyword evidence="10" id="KW-1185">Reference proteome</keyword>
<proteinExistence type="predicted"/>
<dbReference type="PROSITE" id="PS50090">
    <property type="entry name" value="MYB_LIKE"/>
    <property type="match status" value="4"/>
</dbReference>
<keyword evidence="6" id="KW-0539">Nucleus</keyword>
<dbReference type="GO" id="GO:0005634">
    <property type="term" value="C:nucleus"/>
    <property type="evidence" value="ECO:0007669"/>
    <property type="project" value="UniProtKB-SubCell"/>
</dbReference>
<evidence type="ECO:0000313" key="9">
    <source>
        <dbReference type="EMBL" id="KAL2556476.1"/>
    </source>
</evidence>
<feature type="domain" description="HTH myb-type" evidence="8">
    <location>
        <begin position="19"/>
        <end position="71"/>
    </location>
</feature>
<feature type="domain" description="HTH myb-type" evidence="8">
    <location>
        <begin position="346"/>
        <end position="400"/>
    </location>
</feature>
<dbReference type="SMART" id="SM00717">
    <property type="entry name" value="SANT"/>
    <property type="match status" value="4"/>
</dbReference>
<dbReference type="InterPro" id="IPR017930">
    <property type="entry name" value="Myb_dom"/>
</dbReference>
<dbReference type="AlphaFoldDB" id="A0ABD1X3V7"/>
<dbReference type="EMBL" id="JBFOLJ010000001">
    <property type="protein sequence ID" value="KAL2556476.1"/>
    <property type="molecule type" value="Genomic_DNA"/>
</dbReference>
<comment type="caution">
    <text evidence="9">The sequence shown here is derived from an EMBL/GenBank/DDBJ whole genome shotgun (WGS) entry which is preliminary data.</text>
</comment>
<evidence type="ECO:0000256" key="6">
    <source>
        <dbReference type="ARBA" id="ARBA00023242"/>
    </source>
</evidence>
<feature type="domain" description="Myb-like" evidence="7">
    <location>
        <begin position="72"/>
        <end position="122"/>
    </location>
</feature>
<organism evidence="9 10">
    <name type="scientific">Forsythia ovata</name>
    <dbReference type="NCBI Taxonomy" id="205694"/>
    <lineage>
        <taxon>Eukaryota</taxon>
        <taxon>Viridiplantae</taxon>
        <taxon>Streptophyta</taxon>
        <taxon>Embryophyta</taxon>
        <taxon>Tracheophyta</taxon>
        <taxon>Spermatophyta</taxon>
        <taxon>Magnoliopsida</taxon>
        <taxon>eudicotyledons</taxon>
        <taxon>Gunneridae</taxon>
        <taxon>Pentapetalae</taxon>
        <taxon>asterids</taxon>
        <taxon>lamiids</taxon>
        <taxon>Lamiales</taxon>
        <taxon>Oleaceae</taxon>
        <taxon>Forsythieae</taxon>
        <taxon>Forsythia</taxon>
    </lineage>
</organism>
<feature type="domain" description="Myb-like" evidence="7">
    <location>
        <begin position="293"/>
        <end position="345"/>
    </location>
</feature>
<dbReference type="PANTHER" id="PTHR45675:SF31">
    <property type="entry name" value="MYB TRANSCRIPTION FACTOR"/>
    <property type="match status" value="1"/>
</dbReference>
<dbReference type="Pfam" id="PF00249">
    <property type="entry name" value="Myb_DNA-binding"/>
    <property type="match status" value="4"/>
</dbReference>
<dbReference type="FunFam" id="1.10.10.60:FF:000011">
    <property type="entry name" value="Myb transcription factor"/>
    <property type="match status" value="2"/>
</dbReference>
<accession>A0ABD1X3V7</accession>
<reference evidence="10" key="1">
    <citation type="submission" date="2024-07" db="EMBL/GenBank/DDBJ databases">
        <title>Two chromosome-level genome assemblies of Korean endemic species Abeliophyllum distichum and Forsythia ovata (Oleaceae).</title>
        <authorList>
            <person name="Jang H."/>
        </authorList>
    </citation>
    <scope>NUCLEOTIDE SEQUENCE [LARGE SCALE GENOMIC DNA]</scope>
</reference>
<evidence type="ECO:0000313" key="10">
    <source>
        <dbReference type="Proteomes" id="UP001604277"/>
    </source>
</evidence>
<evidence type="ECO:0000259" key="7">
    <source>
        <dbReference type="PROSITE" id="PS50090"/>
    </source>
</evidence>
<dbReference type="InterPro" id="IPR009057">
    <property type="entry name" value="Homeodomain-like_sf"/>
</dbReference>
<name>A0ABD1X3V7_9LAMI</name>
<evidence type="ECO:0000256" key="5">
    <source>
        <dbReference type="ARBA" id="ARBA00023163"/>
    </source>
</evidence>
<dbReference type="PANTHER" id="PTHR45675">
    <property type="entry name" value="MYB TRANSCRIPTION FACTOR-RELATED-RELATED"/>
    <property type="match status" value="1"/>
</dbReference>
<evidence type="ECO:0000256" key="1">
    <source>
        <dbReference type="ARBA" id="ARBA00004123"/>
    </source>
</evidence>
<dbReference type="CDD" id="cd00167">
    <property type="entry name" value="SANT"/>
    <property type="match status" value="4"/>
</dbReference>
<comment type="subcellular location">
    <subcellularLocation>
        <location evidence="1">Nucleus</location>
    </subcellularLocation>
</comment>
<keyword evidence="2" id="KW-0677">Repeat</keyword>
<dbReference type="PROSITE" id="PS51294">
    <property type="entry name" value="HTH_MYB"/>
    <property type="match status" value="4"/>
</dbReference>
<dbReference type="Proteomes" id="UP001604277">
    <property type="component" value="Unassembled WGS sequence"/>
</dbReference>
<protein>
    <submittedName>
        <fullName evidence="9">Transcription factor MYB</fullName>
    </submittedName>
</protein>
<gene>
    <name evidence="9" type="ORF">Fot_01215</name>
</gene>
<feature type="domain" description="Myb-like" evidence="7">
    <location>
        <begin position="19"/>
        <end position="71"/>
    </location>
</feature>
<dbReference type="InterPro" id="IPR044676">
    <property type="entry name" value="EOBI/EOBII-like_plant"/>
</dbReference>
<dbReference type="InterPro" id="IPR001005">
    <property type="entry name" value="SANT/Myb"/>
</dbReference>
<keyword evidence="5" id="KW-0804">Transcription</keyword>
<feature type="domain" description="HTH myb-type" evidence="8">
    <location>
        <begin position="72"/>
        <end position="126"/>
    </location>
</feature>
<evidence type="ECO:0000256" key="3">
    <source>
        <dbReference type="ARBA" id="ARBA00023015"/>
    </source>
</evidence>
<dbReference type="SUPFAM" id="SSF46689">
    <property type="entry name" value="Homeodomain-like"/>
    <property type="match status" value="2"/>
</dbReference>
<dbReference type="Gene3D" id="1.10.10.60">
    <property type="entry name" value="Homeodomain-like"/>
    <property type="match status" value="4"/>
</dbReference>
<sequence>MEDAKEIYGNYITAHKEEEISIRKGPWSSDEDSKLINYIAIHGDGQWEALARYAGLRRTGKSCRLRWLNYLNPNVRRGNITPQEQLRIIDLHLHYGNRWTEIAKRLPGRTDNEIKNYWRTIIKKQAKQLKCDANSKQFLDIMRCIWLPSIMEEEQMQATSEANSESQMSGTVTAASTDFDNMNCQKLITDSQVHQTGIEDRLSAQKFGLEVVYSPLSYGFDGNEIQLADYMHQDDWLGFEDSLTISLNDEDFWLSTSTGRHCATSMCLIHRDLPFGMDDKKVSSNIIAQSEEDKTIRKGPWSCDEDSKLVNYIAIHGEGGWEALARNAGLRRTGKSCRLRWLNYLNPNVRRGNITPQEQLHIIELHLSFGNRWTEIAKRLPGRTDNEIKNYWRTTIKKQATQLKCDVNSKEFLDIMCCIWLPSIIEEANSETQSNSNCQKLMTDFEVHQTGFGMVEMNCRANMLGFSSEPMDNVSPMYSPFSHDFEGIDDIQASMHGGDDYWLGYEDSFTTLLDEDDLWVSTSKGFNQF</sequence>
<evidence type="ECO:0000256" key="4">
    <source>
        <dbReference type="ARBA" id="ARBA00023125"/>
    </source>
</evidence>
<dbReference type="GO" id="GO:0003677">
    <property type="term" value="F:DNA binding"/>
    <property type="evidence" value="ECO:0007669"/>
    <property type="project" value="UniProtKB-KW"/>
</dbReference>